<dbReference type="InterPro" id="IPR042065">
    <property type="entry name" value="E3_ELL-like"/>
</dbReference>
<dbReference type="GO" id="GO:0006368">
    <property type="term" value="P:transcription elongation by RNA polymerase II"/>
    <property type="evidence" value="ECO:0007669"/>
    <property type="project" value="InterPro"/>
</dbReference>
<dbReference type="Pfam" id="PF07303">
    <property type="entry name" value="Occludin_ELL"/>
    <property type="match status" value="1"/>
</dbReference>
<dbReference type="Pfam" id="PF10390">
    <property type="entry name" value="ELL"/>
    <property type="match status" value="1"/>
</dbReference>
<evidence type="ECO:0000313" key="9">
    <source>
        <dbReference type="EMBL" id="NXN21581.1"/>
    </source>
</evidence>
<dbReference type="Gene3D" id="1.10.10.2670">
    <property type="entry name" value="E3 ubiquitin-protein ligase"/>
    <property type="match status" value="1"/>
</dbReference>
<keyword evidence="10" id="KW-1185">Reference proteome</keyword>
<dbReference type="InterPro" id="IPR019464">
    <property type="entry name" value="ELL_N"/>
</dbReference>
<sequence>MAQLREGERYGVSGSDEAQRVSVLHVKLTETALRALESYQGCQDRASSQPAIQFQGAQGLIKIPKVDQTNEVQNFNFYMSNVGKDNPQGSFDCVQQMSSSSGASQLSCLGSIQDKITVCATSDSYATTRERMTQAEEESRNRSAKFIKPGGQFLGRRVQARRAPRSLPDAVPERKRSTPINPAKILRKISASSEVSQRPYRDRVIHLLALKSYKKPELLARLQRDGVAILNPKDNTYTLKNYVFKEIQKDWPGYSETDKQSLELILSRNLKTFQNATNTSQLESPATSEKDAPSTSQKRLLCSNFIDPLMSKKQRISHLARRVSTSSGGHLPASGEKATTAPPPPAPTAAIPAHLLLPPTLPPASNPPQTATSGSPSTPEGPGTQDLPVDSFSQNSSSVYRDQQQKKTSGTALGTLVPTEVLGKPTNPPGKKFSVGHQKTKMVREREEKGESMKQDTMSVSKDGKYLSKEETAKLNVSSCSSSGEGMAMSQKLCFSVGVKEQCTASMESQSSSSEEPDYFLKYIAIVSYEQRQSYKDDFNAEYDEYRRLHAQIESITTRFMNLDAQRKLVTPGSKEYQVKNDETVKVVFHLPSNPNYYEEKHRCEYLHKKLSHIKRLIREF</sequence>
<dbReference type="Proteomes" id="UP000586634">
    <property type="component" value="Unassembled WGS sequence"/>
</dbReference>
<comment type="similarity">
    <text evidence="2 6">Belongs to the ELL/occludin family.</text>
</comment>
<dbReference type="SUPFAM" id="SSF46785">
    <property type="entry name" value="Winged helix' DNA-binding domain"/>
    <property type="match status" value="1"/>
</dbReference>
<accession>A0A7L1H7I4</accession>
<comment type="caution">
    <text evidence="9">The sequence shown here is derived from an EMBL/GenBank/DDBJ whole genome shotgun (WGS) entry which is preliminary data.</text>
</comment>
<feature type="region of interest" description="Disordered" evidence="7">
    <location>
        <begin position="277"/>
        <end position="297"/>
    </location>
</feature>
<dbReference type="InterPro" id="IPR036390">
    <property type="entry name" value="WH_DNA-bd_sf"/>
</dbReference>
<dbReference type="Gene3D" id="6.10.140.340">
    <property type="match status" value="1"/>
</dbReference>
<evidence type="ECO:0000256" key="2">
    <source>
        <dbReference type="ARBA" id="ARBA00009171"/>
    </source>
</evidence>
<dbReference type="GO" id="GO:0042795">
    <property type="term" value="P:snRNA transcription by RNA polymerase II"/>
    <property type="evidence" value="ECO:0007669"/>
    <property type="project" value="TreeGrafter"/>
</dbReference>
<dbReference type="InterPro" id="IPR010844">
    <property type="entry name" value="Occludin_ELL"/>
</dbReference>
<dbReference type="GO" id="GO:0032968">
    <property type="term" value="P:positive regulation of transcription elongation by RNA polymerase II"/>
    <property type="evidence" value="ECO:0007669"/>
    <property type="project" value="TreeGrafter"/>
</dbReference>
<evidence type="ECO:0000256" key="3">
    <source>
        <dbReference type="ARBA" id="ARBA00023015"/>
    </source>
</evidence>
<gene>
    <name evidence="9" type="primary">Ell2</name>
    <name evidence="9" type="ORF">NYCSEM_R07270</name>
</gene>
<keyword evidence="3" id="KW-0805">Transcription regulation</keyword>
<feature type="compositionally biased region" description="Polar residues" evidence="7">
    <location>
        <begin position="391"/>
        <end position="412"/>
    </location>
</feature>
<evidence type="ECO:0000256" key="1">
    <source>
        <dbReference type="ARBA" id="ARBA00004123"/>
    </source>
</evidence>
<dbReference type="InterPro" id="IPR031176">
    <property type="entry name" value="ELL/occludin"/>
</dbReference>
<comment type="subcellular location">
    <subcellularLocation>
        <location evidence="1">Nucleus</location>
    </subcellularLocation>
</comment>
<feature type="compositionally biased region" description="Low complexity" evidence="7">
    <location>
        <begin position="348"/>
        <end position="358"/>
    </location>
</feature>
<feature type="compositionally biased region" description="Basic and acidic residues" evidence="7">
    <location>
        <begin position="442"/>
        <end position="454"/>
    </location>
</feature>
<evidence type="ECO:0000313" key="10">
    <source>
        <dbReference type="Proteomes" id="UP000586634"/>
    </source>
</evidence>
<dbReference type="OrthoDB" id="6284217at2759"/>
<feature type="non-terminal residue" evidence="9">
    <location>
        <position position="621"/>
    </location>
</feature>
<dbReference type="SUPFAM" id="SSF144292">
    <property type="entry name" value="occludin/ELL-like"/>
    <property type="match status" value="1"/>
</dbReference>
<protein>
    <submittedName>
        <fullName evidence="9">ELL2 factor</fullName>
    </submittedName>
</protein>
<keyword evidence="4" id="KW-0804">Transcription</keyword>
<feature type="region of interest" description="Disordered" evidence="7">
    <location>
        <begin position="316"/>
        <end position="465"/>
    </location>
</feature>
<dbReference type="PANTHER" id="PTHR23288:SF8">
    <property type="entry name" value="RNA POLYMERASE II ELONGATION FACTOR ELL2"/>
    <property type="match status" value="1"/>
</dbReference>
<feature type="compositionally biased region" description="Polar residues" evidence="7">
    <location>
        <begin position="369"/>
        <end position="378"/>
    </location>
</feature>
<dbReference type="AlphaFoldDB" id="A0A7L1H7I4"/>
<dbReference type="GO" id="GO:0000987">
    <property type="term" value="F:cis-regulatory region sequence-specific DNA binding"/>
    <property type="evidence" value="ECO:0007669"/>
    <property type="project" value="TreeGrafter"/>
</dbReference>
<dbReference type="PANTHER" id="PTHR23288">
    <property type="entry name" value="OCCLUDIN AND RNA POLYMERASE II ELONGATION FACTOR ELL"/>
    <property type="match status" value="1"/>
</dbReference>
<keyword evidence="5" id="KW-0539">Nucleus</keyword>
<evidence type="ECO:0000256" key="7">
    <source>
        <dbReference type="SAM" id="MobiDB-lite"/>
    </source>
</evidence>
<evidence type="ECO:0000256" key="4">
    <source>
        <dbReference type="ARBA" id="ARBA00023163"/>
    </source>
</evidence>
<dbReference type="GO" id="GO:0008023">
    <property type="term" value="C:transcription elongation factor complex"/>
    <property type="evidence" value="ECO:0007669"/>
    <property type="project" value="InterPro"/>
</dbReference>
<evidence type="ECO:0000259" key="8">
    <source>
        <dbReference type="PROSITE" id="PS51980"/>
    </source>
</evidence>
<dbReference type="EMBL" id="VXBJ01000742">
    <property type="protein sequence ID" value="NXN21581.1"/>
    <property type="molecule type" value="Genomic_DNA"/>
</dbReference>
<dbReference type="PROSITE" id="PS51980">
    <property type="entry name" value="OCEL"/>
    <property type="match status" value="1"/>
</dbReference>
<reference evidence="9 10" key="1">
    <citation type="submission" date="2019-09" db="EMBL/GenBank/DDBJ databases">
        <title>Bird 10,000 Genomes (B10K) Project - Family phase.</title>
        <authorList>
            <person name="Zhang G."/>
        </authorList>
    </citation>
    <scope>NUCLEOTIDE SEQUENCE [LARGE SCALE GENOMIC DNA]</scope>
    <source>
        <strain evidence="9">B10K-DU-002-14</strain>
        <tissue evidence="9">Muscle</tissue>
    </source>
</reference>
<feature type="domain" description="OCEL" evidence="8">
    <location>
        <begin position="517"/>
        <end position="621"/>
    </location>
</feature>
<evidence type="ECO:0000256" key="6">
    <source>
        <dbReference type="PROSITE-ProRule" id="PRU01324"/>
    </source>
</evidence>
<evidence type="ECO:0000256" key="5">
    <source>
        <dbReference type="ARBA" id="ARBA00023242"/>
    </source>
</evidence>
<organism evidence="9 10">
    <name type="scientific">Nycticryphes semicollaris</name>
    <dbReference type="NCBI Taxonomy" id="227226"/>
    <lineage>
        <taxon>Eukaryota</taxon>
        <taxon>Metazoa</taxon>
        <taxon>Chordata</taxon>
        <taxon>Craniata</taxon>
        <taxon>Vertebrata</taxon>
        <taxon>Euteleostomi</taxon>
        <taxon>Archelosauria</taxon>
        <taxon>Archosauria</taxon>
        <taxon>Dinosauria</taxon>
        <taxon>Saurischia</taxon>
        <taxon>Theropoda</taxon>
        <taxon>Coelurosauria</taxon>
        <taxon>Aves</taxon>
        <taxon>Neognathae</taxon>
        <taxon>Neoaves</taxon>
        <taxon>Charadriiformes</taxon>
        <taxon>Rostratulidae</taxon>
        <taxon>Nycticryphes</taxon>
    </lineage>
</organism>
<proteinExistence type="inferred from homology"/>
<feature type="non-terminal residue" evidence="9">
    <location>
        <position position="1"/>
    </location>
</feature>
<name>A0A7L1H7I4_9CHAR</name>